<evidence type="ECO:0000313" key="1">
    <source>
        <dbReference type="EMBL" id="RQW11854.1"/>
    </source>
</evidence>
<dbReference type="AlphaFoldDB" id="A0A3N9P9X9"/>
<dbReference type="RefSeq" id="WP_124695264.1">
    <property type="nucleotide sequence ID" value="NZ_JBHUFE010000039.1"/>
</dbReference>
<sequence>MNWYVTIKRYYDAGYYTPAQVQIFVTANKITSAQAADITEESAA</sequence>
<dbReference type="NCBIfam" id="TIGR01669">
    <property type="entry name" value="phage_XkdX"/>
    <property type="match status" value="1"/>
</dbReference>
<comment type="caution">
    <text evidence="1">The sequence shown here is derived from an EMBL/GenBank/DDBJ whole genome shotgun (WGS) entry which is preliminary data.</text>
</comment>
<keyword evidence="2" id="KW-1185">Reference proteome</keyword>
<dbReference type="Pfam" id="PF09693">
    <property type="entry name" value="Phage_XkdX"/>
    <property type="match status" value="1"/>
</dbReference>
<gene>
    <name evidence="1" type="ORF">EH198_09265</name>
</gene>
<name>A0A3N9P9X9_9BACL</name>
<dbReference type="OrthoDB" id="1925295at2"/>
<dbReference type="EMBL" id="RQPI01000004">
    <property type="protein sequence ID" value="RQW11854.1"/>
    <property type="molecule type" value="Genomic_DNA"/>
</dbReference>
<evidence type="ECO:0000313" key="2">
    <source>
        <dbReference type="Proteomes" id="UP000282529"/>
    </source>
</evidence>
<reference evidence="1 2" key="1">
    <citation type="submission" date="2018-11" db="EMBL/GenBank/DDBJ databases">
        <title>Genome sequence of strain 7197.</title>
        <authorList>
            <person name="Gao J."/>
            <person name="Sun J."/>
        </authorList>
    </citation>
    <scope>NUCLEOTIDE SEQUENCE [LARGE SCALE GENOMIC DNA]</scope>
    <source>
        <strain evidence="1 2">7197</strain>
    </source>
</reference>
<proteinExistence type="predicted"/>
<dbReference type="InterPro" id="IPR010022">
    <property type="entry name" value="XkdX"/>
</dbReference>
<organism evidence="1 2">
    <name type="scientific">Paenibacillus rhizophilus</name>
    <dbReference type="NCBI Taxonomy" id="1850366"/>
    <lineage>
        <taxon>Bacteria</taxon>
        <taxon>Bacillati</taxon>
        <taxon>Bacillota</taxon>
        <taxon>Bacilli</taxon>
        <taxon>Bacillales</taxon>
        <taxon>Paenibacillaceae</taxon>
        <taxon>Paenibacillus</taxon>
    </lineage>
</organism>
<accession>A0A3N9P9X9</accession>
<dbReference type="Proteomes" id="UP000282529">
    <property type="component" value="Unassembled WGS sequence"/>
</dbReference>
<protein>
    <submittedName>
        <fullName evidence="1">XkdX family protein</fullName>
    </submittedName>
</protein>